<protein>
    <recommendedName>
        <fullName evidence="4">Helicase XPB/Ssl2 N-terminal domain-containing protein</fullName>
    </recommendedName>
</protein>
<accession>A0A0B7GW78</accession>
<dbReference type="RefSeq" id="WP_044634913.1">
    <property type="nucleotide sequence ID" value="NZ_CDNC01000045.1"/>
</dbReference>
<organism evidence="2 3">
    <name type="scientific">Treponema phagedenis</name>
    <dbReference type="NCBI Taxonomy" id="162"/>
    <lineage>
        <taxon>Bacteria</taxon>
        <taxon>Pseudomonadati</taxon>
        <taxon>Spirochaetota</taxon>
        <taxon>Spirochaetia</taxon>
        <taxon>Spirochaetales</taxon>
        <taxon>Treponemataceae</taxon>
        <taxon>Treponema</taxon>
    </lineage>
</organism>
<reference evidence="3" key="1">
    <citation type="submission" date="2015-01" db="EMBL/GenBank/DDBJ databases">
        <authorList>
            <person name="Manzoor Shahid"/>
            <person name="Zubair Saima"/>
        </authorList>
    </citation>
    <scope>NUCLEOTIDE SEQUENCE [LARGE SCALE GENOMIC DNA]</scope>
    <source>
        <strain evidence="3">V1</strain>
    </source>
</reference>
<dbReference type="AlphaFoldDB" id="A0A0B7GW78"/>
<name>A0A0B7GW78_TREPH</name>
<keyword evidence="1" id="KW-0175">Coiled coil</keyword>
<dbReference type="Proteomes" id="UP000042527">
    <property type="component" value="Unassembled WGS sequence"/>
</dbReference>
<evidence type="ECO:0000256" key="1">
    <source>
        <dbReference type="SAM" id="Coils"/>
    </source>
</evidence>
<gene>
    <name evidence="2" type="ORF">TPHV1_50023</name>
</gene>
<evidence type="ECO:0000313" key="2">
    <source>
        <dbReference type="EMBL" id="CEM62763.1"/>
    </source>
</evidence>
<sequence length="682" mass="78554">MKTDDIVQWREFLVQLPDKQFFTLMRLYLGEIKTPFNKQRLIESLSAFFRKKQTKDIILTGLDPFDTLILSAVAKMNAPTRTSLTGFFSTSYSLSEIFNRLLNLEERLLIYRKETKETTEKIYKINPLLKDSIESLIDSSIFFLPEKNTATVTDKIAIDDLNLCGLYSFFLHEKNVLKVDGNFKKKTQTDLEAIFPGLTDNPEKLLFVCTALQNIGLFIRNGSTLTPQQERWKVFSQLSLFEKRLYILVAVKEKLKRDDLVAKANYFAQFLFSLHTDGLYKKGNLERAYYLSIQDAGYRPHIRKDDSSTEGFADAVSIISIAETLGFFCRQGDMLIVNSDIFSTHRKEKESREEAILIDPSFEATVLPETTMQFLLPILFCMKPLSIQTIGRFEITRKTCANCFEQGIMKEALIKLLEEKTNYRIPQNVMVSISDWHDNITSVRLYQGIVISVSKSKQIFFQKNEELQKLIAKKLADGVFLLHAIDLETVKQSFTNAGLEFLQEKTLQPQLYIPSSFSPLILPDQLNKKNTAYNNKDEWNKNFEKTQKEYNKILKELEKTVREKTFTKEEKKILKERIQEKIIINEKQINSEAVRTEKREVSGIDFLGKCRLIDAAISSRNPVQIEIDSANETKRIIGLPLFIDKTEDDVIVSIKTAQSDNLEKISVARSSKITLLQTSIFS</sequence>
<keyword evidence="3" id="KW-1185">Reference proteome</keyword>
<evidence type="ECO:0008006" key="4">
    <source>
        <dbReference type="Google" id="ProtNLM"/>
    </source>
</evidence>
<dbReference type="GeneID" id="57753817"/>
<proteinExistence type="predicted"/>
<evidence type="ECO:0000313" key="3">
    <source>
        <dbReference type="Proteomes" id="UP000042527"/>
    </source>
</evidence>
<dbReference type="OrthoDB" id="354326at2"/>
<feature type="coiled-coil region" evidence="1">
    <location>
        <begin position="529"/>
        <end position="577"/>
    </location>
</feature>
<dbReference type="EMBL" id="CDNC01000045">
    <property type="protein sequence ID" value="CEM62763.1"/>
    <property type="molecule type" value="Genomic_DNA"/>
</dbReference>